<dbReference type="SUPFAM" id="SSF56655">
    <property type="entry name" value="Carbohydrate phosphatase"/>
    <property type="match status" value="1"/>
</dbReference>
<dbReference type="GO" id="GO:0008934">
    <property type="term" value="F:inositol monophosphate 1-phosphatase activity"/>
    <property type="evidence" value="ECO:0007669"/>
    <property type="project" value="TreeGrafter"/>
</dbReference>
<accession>A0A226WT17</accession>
<reference evidence="4" key="1">
    <citation type="submission" date="2017-01" db="EMBL/GenBank/DDBJ databases">
        <title>Genome Analysis of Deinococcus marmoris KOPRI26562.</title>
        <authorList>
            <person name="Kim J.H."/>
            <person name="Oh H.-M."/>
        </authorList>
    </citation>
    <scope>NUCLEOTIDE SEQUENCE [LARGE SCALE GENOMIC DNA]</scope>
    <source>
        <strain evidence="4">PAMC 26633</strain>
    </source>
</reference>
<dbReference type="Gene3D" id="3.40.190.80">
    <property type="match status" value="1"/>
</dbReference>
<dbReference type="PANTHER" id="PTHR20854:SF4">
    <property type="entry name" value="INOSITOL-1-MONOPHOSPHATASE-RELATED"/>
    <property type="match status" value="1"/>
</dbReference>
<evidence type="ECO:0000256" key="2">
    <source>
        <dbReference type="PIRSR" id="PIRSR600760-2"/>
    </source>
</evidence>
<comment type="caution">
    <text evidence="3">The sequence shown here is derived from an EMBL/GenBank/DDBJ whole genome shotgun (WGS) entry which is preliminary data.</text>
</comment>
<organism evidence="3 4">
    <name type="scientific">Caballeronia sordidicola</name>
    <name type="common">Burkholderia sordidicola</name>
    <dbReference type="NCBI Taxonomy" id="196367"/>
    <lineage>
        <taxon>Bacteria</taxon>
        <taxon>Pseudomonadati</taxon>
        <taxon>Pseudomonadota</taxon>
        <taxon>Betaproteobacteria</taxon>
        <taxon>Burkholderiales</taxon>
        <taxon>Burkholderiaceae</taxon>
        <taxon>Caballeronia</taxon>
    </lineage>
</organism>
<dbReference type="Pfam" id="PF00459">
    <property type="entry name" value="Inositol_P"/>
    <property type="match status" value="1"/>
</dbReference>
<dbReference type="GO" id="GO:0006020">
    <property type="term" value="P:inositol metabolic process"/>
    <property type="evidence" value="ECO:0007669"/>
    <property type="project" value="TreeGrafter"/>
</dbReference>
<comment type="cofactor">
    <cofactor evidence="2">
        <name>Mg(2+)</name>
        <dbReference type="ChEBI" id="CHEBI:18420"/>
    </cofactor>
</comment>
<dbReference type="InterPro" id="IPR000760">
    <property type="entry name" value="Inositol_monophosphatase-like"/>
</dbReference>
<comment type="similarity">
    <text evidence="1">Belongs to the inositol monophosphatase superfamily.</text>
</comment>
<dbReference type="EMBL" id="MTHB01000234">
    <property type="protein sequence ID" value="OXC73970.1"/>
    <property type="molecule type" value="Genomic_DNA"/>
</dbReference>
<dbReference type="GO" id="GO:0007165">
    <property type="term" value="P:signal transduction"/>
    <property type="evidence" value="ECO:0007669"/>
    <property type="project" value="TreeGrafter"/>
</dbReference>
<keyword evidence="2" id="KW-0460">Magnesium</keyword>
<feature type="binding site" evidence="2">
    <location>
        <position position="217"/>
    </location>
    <ligand>
        <name>Mg(2+)</name>
        <dbReference type="ChEBI" id="CHEBI:18420"/>
        <label>1</label>
        <note>catalytic</note>
    </ligand>
</feature>
<evidence type="ECO:0000256" key="1">
    <source>
        <dbReference type="ARBA" id="ARBA00009759"/>
    </source>
</evidence>
<sequence length="264" mass="27977">MTISDPYVCSALIRGITDQLAASAAPSKPDETVNQLIHRVNQASTWAKTMMRSALNQHYPGIGWSGSEAQPDKPDEAGASPYWVYDPIDGAYHYVQGLPLWSGSLALISEGRPVFSIVYEPLLHELFVATQSGGATLNGVSLRVSEKSDLRASVVATALPPFGYGDEGEHRRSVALLGAMSRRVFVVRQMASASLQLAYVAAGRLDAYWETGNDLYDWIAGALLVREAGGQVTDLAGAPLGSNGNGIAAAPTGLAVALREGMTD</sequence>
<dbReference type="OrthoDB" id="9785695at2"/>
<dbReference type="PANTHER" id="PTHR20854">
    <property type="entry name" value="INOSITOL MONOPHOSPHATASE"/>
    <property type="match status" value="1"/>
</dbReference>
<feature type="binding site" evidence="2">
    <location>
        <position position="89"/>
    </location>
    <ligand>
        <name>Mg(2+)</name>
        <dbReference type="ChEBI" id="CHEBI:18420"/>
        <label>1</label>
        <note>catalytic</note>
    </ligand>
</feature>
<dbReference type="RefSeq" id="WP_089164438.1">
    <property type="nucleotide sequence ID" value="NZ_MTHB01000234.1"/>
</dbReference>
<dbReference type="Gene3D" id="3.30.540.10">
    <property type="entry name" value="Fructose-1,6-Bisphosphatase, subunit A, domain 1"/>
    <property type="match status" value="1"/>
</dbReference>
<proteinExistence type="inferred from homology"/>
<keyword evidence="2" id="KW-0479">Metal-binding</keyword>
<feature type="binding site" evidence="2">
    <location>
        <position position="88"/>
    </location>
    <ligand>
        <name>Mg(2+)</name>
        <dbReference type="ChEBI" id="CHEBI:18420"/>
        <label>1</label>
        <note>catalytic</note>
    </ligand>
</feature>
<protein>
    <submittedName>
        <fullName evidence="3">Inositol-1-monophosphatase</fullName>
    </submittedName>
</protein>
<name>A0A226WT17_CABSO</name>
<gene>
    <name evidence="3" type="ORF">BSU04_34425</name>
</gene>
<dbReference type="Proteomes" id="UP000214720">
    <property type="component" value="Unassembled WGS sequence"/>
</dbReference>
<evidence type="ECO:0000313" key="3">
    <source>
        <dbReference type="EMBL" id="OXC73970.1"/>
    </source>
</evidence>
<dbReference type="AlphaFoldDB" id="A0A226WT17"/>
<feature type="binding site" evidence="2">
    <location>
        <position position="86"/>
    </location>
    <ligand>
        <name>Mg(2+)</name>
        <dbReference type="ChEBI" id="CHEBI:18420"/>
        <label>1</label>
        <note>catalytic</note>
    </ligand>
</feature>
<dbReference type="PRINTS" id="PR00377">
    <property type="entry name" value="IMPHPHTASES"/>
</dbReference>
<evidence type="ECO:0000313" key="4">
    <source>
        <dbReference type="Proteomes" id="UP000214720"/>
    </source>
</evidence>
<dbReference type="GO" id="GO:0046872">
    <property type="term" value="F:metal ion binding"/>
    <property type="evidence" value="ECO:0007669"/>
    <property type="project" value="UniProtKB-KW"/>
</dbReference>